<gene>
    <name evidence="1" type="ORF">GCM10022200_11280</name>
</gene>
<keyword evidence="2" id="KW-1185">Reference proteome</keyword>
<comment type="caution">
    <text evidence="1">The sequence shown here is derived from an EMBL/GenBank/DDBJ whole genome shotgun (WGS) entry which is preliminary data.</text>
</comment>
<protein>
    <submittedName>
        <fullName evidence="1">Uncharacterized protein</fullName>
    </submittedName>
</protein>
<reference evidence="2" key="1">
    <citation type="journal article" date="2019" name="Int. J. Syst. Evol. Microbiol.">
        <title>The Global Catalogue of Microorganisms (GCM) 10K type strain sequencing project: providing services to taxonomists for standard genome sequencing and annotation.</title>
        <authorList>
            <consortium name="The Broad Institute Genomics Platform"/>
            <consortium name="The Broad Institute Genome Sequencing Center for Infectious Disease"/>
            <person name="Wu L."/>
            <person name="Ma J."/>
        </authorList>
    </citation>
    <scope>NUCLEOTIDE SEQUENCE [LARGE SCALE GENOMIC DNA]</scope>
    <source>
        <strain evidence="2">JCM 16544</strain>
    </source>
</reference>
<proteinExistence type="predicted"/>
<dbReference type="Proteomes" id="UP001501697">
    <property type="component" value="Unassembled WGS sequence"/>
</dbReference>
<evidence type="ECO:0000313" key="1">
    <source>
        <dbReference type="EMBL" id="GAA3630311.1"/>
    </source>
</evidence>
<dbReference type="EMBL" id="BAAAYU010000003">
    <property type="protein sequence ID" value="GAA3630311.1"/>
    <property type="molecule type" value="Genomic_DNA"/>
</dbReference>
<organism evidence="1 2">
    <name type="scientific">Microbacterium awajiense</name>
    <dbReference type="NCBI Taxonomy" id="415214"/>
    <lineage>
        <taxon>Bacteria</taxon>
        <taxon>Bacillati</taxon>
        <taxon>Actinomycetota</taxon>
        <taxon>Actinomycetes</taxon>
        <taxon>Micrococcales</taxon>
        <taxon>Microbacteriaceae</taxon>
        <taxon>Microbacterium</taxon>
    </lineage>
</organism>
<accession>A0ABP7ADR6</accession>
<name>A0ABP7ADR6_9MICO</name>
<evidence type="ECO:0000313" key="2">
    <source>
        <dbReference type="Proteomes" id="UP001501697"/>
    </source>
</evidence>
<sequence length="451" mass="48464">MAGFWGRRKREQAELDATDADLALRAQRALVDADERIRLTGDELAFAEAELGPGATKELREAHDAVRTHLREAFHLHQLNHDHIPDTPEELRTRNARIVQLCEWAEELLDDRTEALAEPIARARRAPEIIAKVRSDAAHLRTRIPHARDTVTRLAARYAAHALSQVEANPAEAEQLIGFAEHSAGVAERRREAGQREQANMALEAATEAARRAETLIDAVETFEVEALRAESTLAAVVEDSRGDLIAARTAPQVPAVTAAVAELEAALKALPAAGVNTDPFAQLSQLRAANAGLDAAIAAARERAARQIPDLAHVRHAIDDADRQLAVARDVIAGHRGWIGADARTRLAEAERVRIDLDRHLGTSAAAATQIDEDHREQALDMARRAAFLASEGLQLAQRDIDGARPQTAPGGMGMPGMGMPGGRRGGGSDLMGGILGGLVIGSILDGIFD</sequence>
<dbReference type="RefSeq" id="WP_344736992.1">
    <property type="nucleotide sequence ID" value="NZ_BAAAYU010000003.1"/>
</dbReference>